<dbReference type="EMBL" id="JANEYG010000007">
    <property type="protein sequence ID" value="KAJ8922092.1"/>
    <property type="molecule type" value="Genomic_DNA"/>
</dbReference>
<name>A0AAV8W6Z1_9CUCU</name>
<organism evidence="2 3">
    <name type="scientific">Exocentrus adspersus</name>
    <dbReference type="NCBI Taxonomy" id="1586481"/>
    <lineage>
        <taxon>Eukaryota</taxon>
        <taxon>Metazoa</taxon>
        <taxon>Ecdysozoa</taxon>
        <taxon>Arthropoda</taxon>
        <taxon>Hexapoda</taxon>
        <taxon>Insecta</taxon>
        <taxon>Pterygota</taxon>
        <taxon>Neoptera</taxon>
        <taxon>Endopterygota</taxon>
        <taxon>Coleoptera</taxon>
        <taxon>Polyphaga</taxon>
        <taxon>Cucujiformia</taxon>
        <taxon>Chrysomeloidea</taxon>
        <taxon>Cerambycidae</taxon>
        <taxon>Lamiinae</taxon>
        <taxon>Acanthocinini</taxon>
        <taxon>Exocentrus</taxon>
    </lineage>
</organism>
<proteinExistence type="predicted"/>
<dbReference type="Proteomes" id="UP001159042">
    <property type="component" value="Unassembled WGS sequence"/>
</dbReference>
<keyword evidence="3" id="KW-1185">Reference proteome</keyword>
<evidence type="ECO:0000313" key="3">
    <source>
        <dbReference type="Proteomes" id="UP001159042"/>
    </source>
</evidence>
<dbReference type="GO" id="GO:0003676">
    <property type="term" value="F:nucleic acid binding"/>
    <property type="evidence" value="ECO:0007669"/>
    <property type="project" value="InterPro"/>
</dbReference>
<feature type="compositionally biased region" description="Basic and acidic residues" evidence="1">
    <location>
        <begin position="132"/>
        <end position="143"/>
    </location>
</feature>
<dbReference type="InterPro" id="IPR012337">
    <property type="entry name" value="RNaseH-like_sf"/>
</dbReference>
<dbReference type="InterPro" id="IPR036397">
    <property type="entry name" value="RNaseH_sf"/>
</dbReference>
<sequence>MFPTASLVCYTDESPLREKYPKAGLGKYNRHTEVFAILMVAQREDVQKCVEEEISICPDSQAVFKAISSPRTRSIFVEDFGDVLIFPLREDVGNLYRIKYAEGDAWSWVPRHVRIPVNETEDQLHVSGHGSPIRDRNQSSESR</sequence>
<dbReference type="Gene3D" id="3.30.420.10">
    <property type="entry name" value="Ribonuclease H-like superfamily/Ribonuclease H"/>
    <property type="match status" value="1"/>
</dbReference>
<comment type="caution">
    <text evidence="2">The sequence shown here is derived from an EMBL/GenBank/DDBJ whole genome shotgun (WGS) entry which is preliminary data.</text>
</comment>
<reference evidence="2 3" key="1">
    <citation type="journal article" date="2023" name="Insect Mol. Biol.">
        <title>Genome sequencing provides insights into the evolution of gene families encoding plant cell wall-degrading enzymes in longhorned beetles.</title>
        <authorList>
            <person name="Shin N.R."/>
            <person name="Okamura Y."/>
            <person name="Kirsch R."/>
            <person name="Pauchet Y."/>
        </authorList>
    </citation>
    <scope>NUCLEOTIDE SEQUENCE [LARGE SCALE GENOMIC DNA]</scope>
    <source>
        <strain evidence="2">EAD_L_NR</strain>
    </source>
</reference>
<dbReference type="AlphaFoldDB" id="A0AAV8W6Z1"/>
<feature type="region of interest" description="Disordered" evidence="1">
    <location>
        <begin position="120"/>
        <end position="143"/>
    </location>
</feature>
<dbReference type="SUPFAM" id="SSF53098">
    <property type="entry name" value="Ribonuclease H-like"/>
    <property type="match status" value="1"/>
</dbReference>
<accession>A0AAV8W6Z1</accession>
<evidence type="ECO:0000256" key="1">
    <source>
        <dbReference type="SAM" id="MobiDB-lite"/>
    </source>
</evidence>
<gene>
    <name evidence="2" type="ORF">NQ315_004024</name>
</gene>
<evidence type="ECO:0000313" key="2">
    <source>
        <dbReference type="EMBL" id="KAJ8922092.1"/>
    </source>
</evidence>
<protein>
    <submittedName>
        <fullName evidence="2">Uncharacterized protein</fullName>
    </submittedName>
</protein>